<dbReference type="PRINTS" id="PR00790">
    <property type="entry name" value="PAMONOXGNASE"/>
</dbReference>
<reference evidence="14 15" key="1">
    <citation type="submission" date="2021-06" db="EMBL/GenBank/DDBJ databases">
        <title>A haploid diamondback moth (Plutella xylostella L.) genome assembly resolves 31 chromosomes and identifies a diamide resistance mutation.</title>
        <authorList>
            <person name="Ward C.M."/>
            <person name="Perry K.D."/>
            <person name="Baker G."/>
            <person name="Powis K."/>
            <person name="Heckel D.G."/>
            <person name="Baxter S.W."/>
        </authorList>
    </citation>
    <scope>NUCLEOTIDE SEQUENCE [LARGE SCALE GENOMIC DNA]</scope>
    <source>
        <strain evidence="14 15">LV</strain>
        <tissue evidence="14">Single pupa</tissue>
    </source>
</reference>
<feature type="domain" description="Copper type II ascorbate-dependent monooxygenase C-terminal" evidence="13">
    <location>
        <begin position="177"/>
        <end position="322"/>
    </location>
</feature>
<feature type="signal peptide" evidence="11">
    <location>
        <begin position="1"/>
        <end position="19"/>
    </location>
</feature>
<keyword evidence="8" id="KW-1015">Disulfide bond</keyword>
<evidence type="ECO:0000256" key="1">
    <source>
        <dbReference type="ARBA" id="ARBA00001973"/>
    </source>
</evidence>
<dbReference type="SUPFAM" id="SSF49742">
    <property type="entry name" value="PHM/PNGase F"/>
    <property type="match status" value="2"/>
</dbReference>
<dbReference type="Pfam" id="PF03712">
    <property type="entry name" value="Cu2_monoox_C"/>
    <property type="match status" value="1"/>
</dbReference>
<dbReference type="Gene3D" id="2.60.120.310">
    <property type="entry name" value="Copper type II, ascorbate-dependent monooxygenase, N-terminal domain"/>
    <property type="match status" value="1"/>
</dbReference>
<dbReference type="Proteomes" id="UP000823941">
    <property type="component" value="Chromosome 5"/>
</dbReference>
<dbReference type="EC" id="1.14.17.3" evidence="2"/>
<gene>
    <name evidence="14" type="ORF">JYU34_003591</name>
</gene>
<evidence type="ECO:0000313" key="14">
    <source>
        <dbReference type="EMBL" id="KAG7310776.1"/>
    </source>
</evidence>
<evidence type="ECO:0000256" key="9">
    <source>
        <dbReference type="ARBA" id="ARBA00023180"/>
    </source>
</evidence>
<organism evidence="14 15">
    <name type="scientific">Plutella xylostella</name>
    <name type="common">Diamondback moth</name>
    <name type="synonym">Plutella maculipennis</name>
    <dbReference type="NCBI Taxonomy" id="51655"/>
    <lineage>
        <taxon>Eukaryota</taxon>
        <taxon>Metazoa</taxon>
        <taxon>Ecdysozoa</taxon>
        <taxon>Arthropoda</taxon>
        <taxon>Hexapoda</taxon>
        <taxon>Insecta</taxon>
        <taxon>Pterygota</taxon>
        <taxon>Neoptera</taxon>
        <taxon>Endopterygota</taxon>
        <taxon>Lepidoptera</taxon>
        <taxon>Glossata</taxon>
        <taxon>Ditrysia</taxon>
        <taxon>Yponomeutoidea</taxon>
        <taxon>Plutellidae</taxon>
        <taxon>Plutella</taxon>
    </lineage>
</organism>
<dbReference type="PROSITE" id="PS00085">
    <property type="entry name" value="CU2_MONOOXYGENASE_2"/>
    <property type="match status" value="1"/>
</dbReference>
<dbReference type="InterPro" id="IPR000720">
    <property type="entry name" value="PHM/PAL"/>
</dbReference>
<evidence type="ECO:0000259" key="13">
    <source>
        <dbReference type="Pfam" id="PF03712"/>
    </source>
</evidence>
<evidence type="ECO:0000256" key="6">
    <source>
        <dbReference type="ARBA" id="ARBA00023008"/>
    </source>
</evidence>
<keyword evidence="6" id="KW-0186">Copper</keyword>
<feature type="domain" description="Copper type II ascorbate-dependent monooxygenase N-terminal" evidence="12">
    <location>
        <begin position="29"/>
        <end position="152"/>
    </location>
</feature>
<dbReference type="InterPro" id="IPR000323">
    <property type="entry name" value="Cu2_ascorb_mOase_N"/>
</dbReference>
<name>A0ABQ7R0F2_PLUXY</name>
<dbReference type="Gene3D" id="2.60.120.230">
    <property type="match status" value="1"/>
</dbReference>
<keyword evidence="3" id="KW-0479">Metal-binding</keyword>
<keyword evidence="4 11" id="KW-0732">Signal</keyword>
<dbReference type="EMBL" id="JAHIBW010000005">
    <property type="protein sequence ID" value="KAG7310776.1"/>
    <property type="molecule type" value="Genomic_DNA"/>
</dbReference>
<evidence type="ECO:0000256" key="8">
    <source>
        <dbReference type="ARBA" id="ARBA00023157"/>
    </source>
</evidence>
<comment type="cofactor">
    <cofactor evidence="1">
        <name>Cu(2+)</name>
        <dbReference type="ChEBI" id="CHEBI:29036"/>
    </cofactor>
</comment>
<comment type="catalytic activity">
    <reaction evidence="10">
        <text>a [peptide]-C-terminal glycine + 2 L-ascorbate + O2 = a [peptide]-C-terminal (2S)-2-hydroxyglycine + 2 monodehydro-L-ascorbate radical + H2O</text>
        <dbReference type="Rhea" id="RHEA:21452"/>
        <dbReference type="Rhea" id="RHEA-COMP:13486"/>
        <dbReference type="Rhea" id="RHEA-COMP:15321"/>
        <dbReference type="ChEBI" id="CHEBI:15377"/>
        <dbReference type="ChEBI" id="CHEBI:15379"/>
        <dbReference type="ChEBI" id="CHEBI:38290"/>
        <dbReference type="ChEBI" id="CHEBI:59513"/>
        <dbReference type="ChEBI" id="CHEBI:137000"/>
        <dbReference type="ChEBI" id="CHEBI:142768"/>
        <dbReference type="EC" id="1.14.17.3"/>
    </reaction>
</comment>
<dbReference type="InterPro" id="IPR014783">
    <property type="entry name" value="Cu2_ascorb_mOase_CS-2"/>
</dbReference>
<evidence type="ECO:0000256" key="10">
    <source>
        <dbReference type="ARBA" id="ARBA00048431"/>
    </source>
</evidence>
<dbReference type="InterPro" id="IPR036939">
    <property type="entry name" value="Cu2_ascorb_mOase_N_sf"/>
</dbReference>
<dbReference type="InterPro" id="IPR024548">
    <property type="entry name" value="Cu2_monoox_C"/>
</dbReference>
<evidence type="ECO:0000313" key="15">
    <source>
        <dbReference type="Proteomes" id="UP000823941"/>
    </source>
</evidence>
<keyword evidence="9" id="KW-0325">Glycoprotein</keyword>
<keyword evidence="15" id="KW-1185">Reference proteome</keyword>
<proteinExistence type="predicted"/>
<dbReference type="PANTHER" id="PTHR10680:SF14">
    <property type="entry name" value="PEPTIDYL-GLYCINE ALPHA-AMIDATING MONOOXYGENASE"/>
    <property type="match status" value="1"/>
</dbReference>
<keyword evidence="7" id="KW-0503">Monooxygenase</keyword>
<evidence type="ECO:0000256" key="3">
    <source>
        <dbReference type="ARBA" id="ARBA00022723"/>
    </source>
</evidence>
<dbReference type="PANTHER" id="PTHR10680">
    <property type="entry name" value="PEPTIDYL-GLYCINE ALPHA-AMIDATING MONOOXYGENASE"/>
    <property type="match status" value="1"/>
</dbReference>
<dbReference type="InterPro" id="IPR008977">
    <property type="entry name" value="PHM/PNGase_F_dom_sf"/>
</dbReference>
<protein>
    <recommendedName>
        <fullName evidence="2">peptidylglycine monooxygenase</fullName>
        <ecNumber evidence="2">1.14.17.3</ecNumber>
    </recommendedName>
</protein>
<evidence type="ECO:0000259" key="12">
    <source>
        <dbReference type="Pfam" id="PF01082"/>
    </source>
</evidence>
<evidence type="ECO:0000256" key="11">
    <source>
        <dbReference type="SAM" id="SignalP"/>
    </source>
</evidence>
<evidence type="ECO:0000256" key="4">
    <source>
        <dbReference type="ARBA" id="ARBA00022729"/>
    </source>
</evidence>
<evidence type="ECO:0000256" key="5">
    <source>
        <dbReference type="ARBA" id="ARBA00023002"/>
    </source>
</evidence>
<keyword evidence="5" id="KW-0560">Oxidoreductase</keyword>
<feature type="chain" id="PRO_5045044342" description="peptidylglycine monooxygenase" evidence="11">
    <location>
        <begin position="20"/>
        <end position="339"/>
    </location>
</feature>
<evidence type="ECO:0000256" key="7">
    <source>
        <dbReference type="ARBA" id="ARBA00023033"/>
    </source>
</evidence>
<evidence type="ECO:0000256" key="2">
    <source>
        <dbReference type="ARBA" id="ARBA00012689"/>
    </source>
</evidence>
<sequence length="339" mass="38183">MWWLVNIFLTVLFIIEANCYRKKIEVDKFDLLMPNVYPSRDELYLCTPIRINPNKNYYIVGFEPNATMHTAHHMLLYGCTEPGRNDAVWDCGEMAAGPKDPSYKSGKPCQSGSQIVYAWARDAPSLTLPEDVGFLVGQDSEIKYLVLQVHYMSKFPAGKLDNSGVFLKYTRTQMPRQAGVFLLGTGGAVPAHSTEHMEVACTVFEDKIIHPFAFRTHTHRLGKVVSGYVVTGTGSDAKWRLLGKKNPQLPQMFYSIEDQTPIVAGDVLAARCTMQNDNDHQVSIGATNEDEMCNFYLMYWTETAPLSQKYCFSPGPPYYYWSRASQGLGNIPNIEASRV</sequence>
<comment type="caution">
    <text evidence="14">The sequence shown here is derived from an EMBL/GenBank/DDBJ whole genome shotgun (WGS) entry which is preliminary data.</text>
</comment>
<accession>A0ABQ7R0F2</accession>
<dbReference type="Pfam" id="PF01082">
    <property type="entry name" value="Cu2_monooxygen"/>
    <property type="match status" value="1"/>
</dbReference>
<dbReference type="InterPro" id="IPR014784">
    <property type="entry name" value="Cu2_ascorb_mOase-like_C"/>
</dbReference>